<proteinExistence type="predicted"/>
<comment type="caution">
    <text evidence="2">The sequence shown here is derived from an EMBL/GenBank/DDBJ whole genome shotgun (WGS) entry which is preliminary data.</text>
</comment>
<evidence type="ECO:0000259" key="1">
    <source>
        <dbReference type="SMART" id="SM00867"/>
    </source>
</evidence>
<dbReference type="InterPro" id="IPR007372">
    <property type="entry name" value="Lipid/polyisoprenoid-bd_YceI"/>
</dbReference>
<gene>
    <name evidence="2" type="ORF">CH357_06420</name>
</gene>
<dbReference type="SUPFAM" id="SSF101874">
    <property type="entry name" value="YceI-like"/>
    <property type="match status" value="1"/>
</dbReference>
<reference evidence="2 3" key="1">
    <citation type="submission" date="2017-07" db="EMBL/GenBank/DDBJ databases">
        <title>Leptospira spp. isolated from tropical soils.</title>
        <authorList>
            <person name="Thibeaux R."/>
            <person name="Iraola G."/>
            <person name="Ferres I."/>
            <person name="Bierque E."/>
            <person name="Girault D."/>
            <person name="Soupe-Gilbert M.-E."/>
            <person name="Picardeau M."/>
            <person name="Goarant C."/>
        </authorList>
    </citation>
    <scope>NUCLEOTIDE SEQUENCE [LARGE SCALE GENOMIC DNA]</scope>
    <source>
        <strain evidence="2 3">MCA1-C-A1</strain>
    </source>
</reference>
<dbReference type="SMART" id="SM00867">
    <property type="entry name" value="YceI"/>
    <property type="match status" value="1"/>
</dbReference>
<sequence>MSCILRFLILFLVSVSSVFSEELKLQESQINFIAIHPFKTVNGKCSGTTVSPMTLTQGPGGLQFPKLVKIEIPISQIKSGDENRDEHIIESLGYPTITNISFTSTSITAKDNEWTITGNLTVKGKTKTIKSVATIQKEGQDTVLSGKFQILMSDFDVERPSLLFATAKDEVSIEYKFVLKP</sequence>
<name>A0A2M9XEL1_9LEPT</name>
<dbReference type="RefSeq" id="WP_100705924.1">
    <property type="nucleotide sequence ID" value="NZ_NPDL01000003.1"/>
</dbReference>
<evidence type="ECO:0000313" key="3">
    <source>
        <dbReference type="Proteomes" id="UP000232196"/>
    </source>
</evidence>
<keyword evidence="3" id="KW-1185">Reference proteome</keyword>
<dbReference type="OrthoDB" id="328418at2"/>
<evidence type="ECO:0000313" key="2">
    <source>
        <dbReference type="EMBL" id="PJZ26131.1"/>
    </source>
</evidence>
<accession>A0A2M9XEL1</accession>
<dbReference type="InterPro" id="IPR036761">
    <property type="entry name" value="TTHA0802/YceI-like_sf"/>
</dbReference>
<organism evidence="2 3">
    <name type="scientific">Leptospira hartskeerlii</name>
    <dbReference type="NCBI Taxonomy" id="2023177"/>
    <lineage>
        <taxon>Bacteria</taxon>
        <taxon>Pseudomonadati</taxon>
        <taxon>Spirochaetota</taxon>
        <taxon>Spirochaetia</taxon>
        <taxon>Leptospirales</taxon>
        <taxon>Leptospiraceae</taxon>
        <taxon>Leptospira</taxon>
    </lineage>
</organism>
<feature type="domain" description="Lipid/polyisoprenoid-binding YceI-like" evidence="1">
    <location>
        <begin position="22"/>
        <end position="180"/>
    </location>
</feature>
<dbReference type="Gene3D" id="2.40.128.110">
    <property type="entry name" value="Lipid/polyisoprenoid-binding, YceI-like"/>
    <property type="match status" value="1"/>
</dbReference>
<dbReference type="Pfam" id="PF04264">
    <property type="entry name" value="YceI"/>
    <property type="match status" value="1"/>
</dbReference>
<dbReference type="PANTHER" id="PTHR34406">
    <property type="entry name" value="PROTEIN YCEI"/>
    <property type="match status" value="1"/>
</dbReference>
<dbReference type="PANTHER" id="PTHR34406:SF1">
    <property type="entry name" value="PROTEIN YCEI"/>
    <property type="match status" value="1"/>
</dbReference>
<protein>
    <recommendedName>
        <fullName evidence="1">Lipid/polyisoprenoid-binding YceI-like domain-containing protein</fullName>
    </recommendedName>
</protein>
<dbReference type="EMBL" id="NPDN01000003">
    <property type="protein sequence ID" value="PJZ26131.1"/>
    <property type="molecule type" value="Genomic_DNA"/>
</dbReference>
<dbReference type="Proteomes" id="UP000232196">
    <property type="component" value="Unassembled WGS sequence"/>
</dbReference>
<dbReference type="AlphaFoldDB" id="A0A2M9XEL1"/>